<dbReference type="EMBL" id="BMKF01000002">
    <property type="protein sequence ID" value="GGB78015.1"/>
    <property type="molecule type" value="Genomic_DNA"/>
</dbReference>
<keyword evidence="1" id="KW-0732">Signal</keyword>
<protein>
    <recommendedName>
        <fullName evidence="4">Lipoprotein</fullName>
    </recommendedName>
</protein>
<reference evidence="3" key="1">
    <citation type="journal article" date="2019" name="Int. J. Syst. Evol. Microbiol.">
        <title>The Global Catalogue of Microorganisms (GCM) 10K type strain sequencing project: providing services to taxonomists for standard genome sequencing and annotation.</title>
        <authorList>
            <consortium name="The Broad Institute Genomics Platform"/>
            <consortium name="The Broad Institute Genome Sequencing Center for Infectious Disease"/>
            <person name="Wu L."/>
            <person name="Ma J."/>
        </authorList>
    </citation>
    <scope>NUCLEOTIDE SEQUENCE [LARGE SCALE GENOMIC DNA]</scope>
    <source>
        <strain evidence="3">CGMCC 1.15928</strain>
    </source>
</reference>
<evidence type="ECO:0000256" key="1">
    <source>
        <dbReference type="SAM" id="SignalP"/>
    </source>
</evidence>
<dbReference type="RefSeq" id="WP_143434557.1">
    <property type="nucleotide sequence ID" value="NZ_BMKF01000002.1"/>
</dbReference>
<evidence type="ECO:0008006" key="4">
    <source>
        <dbReference type="Google" id="ProtNLM"/>
    </source>
</evidence>
<evidence type="ECO:0000313" key="3">
    <source>
        <dbReference type="Proteomes" id="UP000628854"/>
    </source>
</evidence>
<comment type="caution">
    <text evidence="2">The sequence shown here is derived from an EMBL/GenBank/DDBJ whole genome shotgun (WGS) entry which is preliminary data.</text>
</comment>
<dbReference type="Proteomes" id="UP000628854">
    <property type="component" value="Unassembled WGS sequence"/>
</dbReference>
<organism evidence="2 3">
    <name type="scientific">Henriciella pelagia</name>
    <dbReference type="NCBI Taxonomy" id="1977912"/>
    <lineage>
        <taxon>Bacteria</taxon>
        <taxon>Pseudomonadati</taxon>
        <taxon>Pseudomonadota</taxon>
        <taxon>Alphaproteobacteria</taxon>
        <taxon>Hyphomonadales</taxon>
        <taxon>Hyphomonadaceae</taxon>
        <taxon>Henriciella</taxon>
    </lineage>
</organism>
<keyword evidence="3" id="KW-1185">Reference proteome</keyword>
<gene>
    <name evidence="2" type="ORF">GCM10011503_28500</name>
</gene>
<accession>A0ABQ1JYH7</accession>
<proteinExistence type="predicted"/>
<dbReference type="PROSITE" id="PS51257">
    <property type="entry name" value="PROKAR_LIPOPROTEIN"/>
    <property type="match status" value="1"/>
</dbReference>
<feature type="chain" id="PRO_5046651760" description="Lipoprotein" evidence="1">
    <location>
        <begin position="21"/>
        <end position="147"/>
    </location>
</feature>
<name>A0ABQ1JYH7_9PROT</name>
<evidence type="ECO:0000313" key="2">
    <source>
        <dbReference type="EMBL" id="GGB78015.1"/>
    </source>
</evidence>
<sequence>MRTVSGVVLLAGVLMAACSAGEPANETTGPDASVEAPAGEVSAEIAAPAETASTDDPITALCVDMMPSYSAEVCACGTEAFRSSTEDADTYAEMASYYLNETDPALSLVERWDEVVDVVLADTPGSALQVSNALGKTHRAAINDCAG</sequence>
<feature type="signal peptide" evidence="1">
    <location>
        <begin position="1"/>
        <end position="20"/>
    </location>
</feature>